<name>A0A0E9LUM1_9BACT</name>
<evidence type="ECO:0000256" key="2">
    <source>
        <dbReference type="ARBA" id="ARBA00022801"/>
    </source>
</evidence>
<feature type="domain" description="Peptidase S9 prolyl oligopeptidase catalytic" evidence="5">
    <location>
        <begin position="532"/>
        <end position="728"/>
    </location>
</feature>
<dbReference type="InterPro" id="IPR002469">
    <property type="entry name" value="Peptidase_S9B_N"/>
</dbReference>
<sequence>MRIWLLFLLVALALSATAQNKKAELADFVTKGTFTAKGIEKMKPMKDGAHYTVLEAGGQKVVKYAYDSKKPVAVLVDIPQLKQSTIESIKDYEFSGDETKLLVYTNRKNIYRRSFTADYYVVDITRKEIEPLSDKSPQQAAAFAPDGYSVAFVRNNNLFIKNLRFKTEAAITSDGARDTIINGVPDWVYEEEFAFNRAFEWSPNSAEIAYIKFDEREVDQFQFPLYQASHPALDQHELYPGAYRYKYPKAGQKNSRVSVHVFNIRHRTTKKMDVPGEDIYIPRIQWTTNPEQLSIVTLNRRQDQLNLYLAKSSSGVARSVLTDRNSQYISSEVLDHIIFLEDGAHFAYVAELDGYNHIHLYGMDGIKKNQVTKGEWDVTEYYGFDARNKLFYFQAAAVSPLQREVYSVRMDGSRLTRLTPQDGTNKAWFSKDFSYYIIEYNSVETPSVYTVYDSRGRQQQVLEDNQVLVERVNAHALPKKEFFSFETETGVKLNGYIIKPLQMEASKSYPLLMTQYSGPNSQQVLDKWGKSWEHYLALQGYVVACVDGRGTGARGEAFRKQTYMQLGKLESDDQIDAARYLGALDYVDADRIGIYGWSYGGFMTSLVMSRSDLFKAGIAVAPVTHWKFYDTAYTERFMRMPRENPKGYDQNSPINLADDLHGRLFLIHGTADDNVHVQNVMEYADRLVQAGKQFDMFIYPNRDHGLRGGNGRMHLYQMKLDFLDRHLK</sequence>
<evidence type="ECO:0000256" key="1">
    <source>
        <dbReference type="ARBA" id="ARBA00022670"/>
    </source>
</evidence>
<dbReference type="InterPro" id="IPR029058">
    <property type="entry name" value="AB_hydrolase_fold"/>
</dbReference>
<dbReference type="GO" id="GO:0004252">
    <property type="term" value="F:serine-type endopeptidase activity"/>
    <property type="evidence" value="ECO:0007669"/>
    <property type="project" value="InterPro"/>
</dbReference>
<dbReference type="FunFam" id="3.40.50.1820:FF:000003">
    <property type="entry name" value="Dipeptidyl peptidase 4"/>
    <property type="match status" value="1"/>
</dbReference>
<dbReference type="PROSITE" id="PS00708">
    <property type="entry name" value="PRO_ENDOPEP_SER"/>
    <property type="match status" value="1"/>
</dbReference>
<dbReference type="PANTHER" id="PTHR11731">
    <property type="entry name" value="PROTEASE FAMILY S9B,C DIPEPTIDYL-PEPTIDASE IV-RELATED"/>
    <property type="match status" value="1"/>
</dbReference>
<protein>
    <submittedName>
        <fullName evidence="7">Dipeptidyl peptidase IV</fullName>
    </submittedName>
</protein>
<keyword evidence="3" id="KW-0325">Glycoprotein</keyword>
<dbReference type="EMBL" id="BAZW01000005">
    <property type="protein sequence ID" value="GAO28934.1"/>
    <property type="molecule type" value="Genomic_DNA"/>
</dbReference>
<reference evidence="7 8" key="1">
    <citation type="journal article" date="2015" name="Microbes Environ.">
        <title>Distribution and evolution of nitrogen fixation genes in the phylum bacteroidetes.</title>
        <authorList>
            <person name="Inoue J."/>
            <person name="Oshima K."/>
            <person name="Suda W."/>
            <person name="Sakamoto M."/>
            <person name="Iino T."/>
            <person name="Noda S."/>
            <person name="Hongoh Y."/>
            <person name="Hattori M."/>
            <person name="Ohkuma M."/>
        </authorList>
    </citation>
    <scope>NUCLEOTIDE SEQUENCE [LARGE SCALE GENOMIC DNA]</scope>
    <source>
        <strain evidence="7">JCM 15548</strain>
    </source>
</reference>
<accession>A0A0E9LUM1</accession>
<dbReference type="PANTHER" id="PTHR11731:SF193">
    <property type="entry name" value="DIPEPTIDYL PEPTIDASE 9"/>
    <property type="match status" value="1"/>
</dbReference>
<evidence type="ECO:0000313" key="7">
    <source>
        <dbReference type="EMBL" id="GAO28934.1"/>
    </source>
</evidence>
<feature type="signal peptide" evidence="4">
    <location>
        <begin position="1"/>
        <end position="18"/>
    </location>
</feature>
<organism evidence="7 8">
    <name type="scientific">Geofilum rubicundum JCM 15548</name>
    <dbReference type="NCBI Taxonomy" id="1236989"/>
    <lineage>
        <taxon>Bacteria</taxon>
        <taxon>Pseudomonadati</taxon>
        <taxon>Bacteroidota</taxon>
        <taxon>Bacteroidia</taxon>
        <taxon>Marinilabiliales</taxon>
        <taxon>Marinilabiliaceae</taxon>
        <taxon>Geofilum</taxon>
    </lineage>
</organism>
<dbReference type="Pfam" id="PF00326">
    <property type="entry name" value="Peptidase_S9"/>
    <property type="match status" value="1"/>
</dbReference>
<keyword evidence="1" id="KW-0645">Protease</keyword>
<evidence type="ECO:0000256" key="4">
    <source>
        <dbReference type="SAM" id="SignalP"/>
    </source>
</evidence>
<dbReference type="Pfam" id="PF00930">
    <property type="entry name" value="DPPIV_N"/>
    <property type="match status" value="1"/>
</dbReference>
<dbReference type="Proteomes" id="UP000032900">
    <property type="component" value="Unassembled WGS sequence"/>
</dbReference>
<feature type="chain" id="PRO_5002428319" evidence="4">
    <location>
        <begin position="19"/>
        <end position="728"/>
    </location>
</feature>
<dbReference type="GO" id="GO:0006508">
    <property type="term" value="P:proteolysis"/>
    <property type="evidence" value="ECO:0007669"/>
    <property type="project" value="UniProtKB-KW"/>
</dbReference>
<keyword evidence="2" id="KW-0378">Hydrolase</keyword>
<evidence type="ECO:0000313" key="8">
    <source>
        <dbReference type="Proteomes" id="UP000032900"/>
    </source>
</evidence>
<dbReference type="InterPro" id="IPR050278">
    <property type="entry name" value="Serine_Prot_S9B/DPPIV"/>
</dbReference>
<feature type="domain" description="Dipeptidylpeptidase IV N-terminal" evidence="6">
    <location>
        <begin position="96"/>
        <end position="446"/>
    </location>
</feature>
<gene>
    <name evidence="7" type="ORF">JCM15548_11080</name>
</gene>
<keyword evidence="4" id="KW-0732">Signal</keyword>
<dbReference type="GO" id="GO:0008239">
    <property type="term" value="F:dipeptidyl-peptidase activity"/>
    <property type="evidence" value="ECO:0007669"/>
    <property type="project" value="TreeGrafter"/>
</dbReference>
<dbReference type="SUPFAM" id="SSF82171">
    <property type="entry name" value="DPP6 N-terminal domain-like"/>
    <property type="match status" value="1"/>
</dbReference>
<dbReference type="AlphaFoldDB" id="A0A0E9LUM1"/>
<dbReference type="STRING" id="1236989.JCM15548_11080"/>
<dbReference type="SUPFAM" id="SSF53474">
    <property type="entry name" value="alpha/beta-Hydrolases"/>
    <property type="match status" value="1"/>
</dbReference>
<dbReference type="Gene3D" id="3.40.50.1820">
    <property type="entry name" value="alpha/beta hydrolase"/>
    <property type="match status" value="1"/>
</dbReference>
<dbReference type="InterPro" id="IPR001375">
    <property type="entry name" value="Peptidase_S9_cat"/>
</dbReference>
<evidence type="ECO:0000256" key="3">
    <source>
        <dbReference type="ARBA" id="ARBA00023180"/>
    </source>
</evidence>
<dbReference type="InterPro" id="IPR002471">
    <property type="entry name" value="Pept_S9_AS"/>
</dbReference>
<proteinExistence type="predicted"/>
<keyword evidence="8" id="KW-1185">Reference proteome</keyword>
<evidence type="ECO:0000259" key="5">
    <source>
        <dbReference type="Pfam" id="PF00326"/>
    </source>
</evidence>
<dbReference type="Gene3D" id="2.140.10.30">
    <property type="entry name" value="Dipeptidylpeptidase IV, N-terminal domain"/>
    <property type="match status" value="1"/>
</dbReference>
<comment type="caution">
    <text evidence="7">The sequence shown here is derived from an EMBL/GenBank/DDBJ whole genome shotgun (WGS) entry which is preliminary data.</text>
</comment>
<evidence type="ECO:0000259" key="6">
    <source>
        <dbReference type="Pfam" id="PF00930"/>
    </source>
</evidence>